<dbReference type="Pfam" id="PF02021">
    <property type="entry name" value="UPF0102"/>
    <property type="match status" value="1"/>
</dbReference>
<organism evidence="2 3">
    <name type="scientific">Rhodococcus jostii</name>
    <dbReference type="NCBI Taxonomy" id="132919"/>
    <lineage>
        <taxon>Bacteria</taxon>
        <taxon>Bacillati</taxon>
        <taxon>Actinomycetota</taxon>
        <taxon>Actinomycetes</taxon>
        <taxon>Mycobacteriales</taxon>
        <taxon>Nocardiaceae</taxon>
        <taxon>Rhodococcus</taxon>
    </lineage>
</organism>
<comment type="similarity">
    <text evidence="1">Belongs to the UPF0102 family.</text>
</comment>
<dbReference type="SUPFAM" id="SSF52980">
    <property type="entry name" value="Restriction endonuclease-like"/>
    <property type="match status" value="1"/>
</dbReference>
<dbReference type="Gene3D" id="3.40.1350.10">
    <property type="match status" value="1"/>
</dbReference>
<dbReference type="EMBL" id="FNTL01000004">
    <property type="protein sequence ID" value="SEE56026.1"/>
    <property type="molecule type" value="Genomic_DNA"/>
</dbReference>
<proteinExistence type="inferred from homology"/>
<dbReference type="InterPro" id="IPR011335">
    <property type="entry name" value="Restrct_endonuc-II-like"/>
</dbReference>
<dbReference type="GO" id="GO:0003676">
    <property type="term" value="F:nucleic acid binding"/>
    <property type="evidence" value="ECO:0007669"/>
    <property type="project" value="InterPro"/>
</dbReference>
<protein>
    <submittedName>
        <fullName evidence="2">Uncharacterized protein family UPF0102</fullName>
    </submittedName>
</protein>
<evidence type="ECO:0000313" key="2">
    <source>
        <dbReference type="EMBL" id="SEE56026.1"/>
    </source>
</evidence>
<dbReference type="PANTHER" id="PTHR34039:SF1">
    <property type="entry name" value="UPF0102 PROTEIN YRAN"/>
    <property type="match status" value="1"/>
</dbReference>
<sequence length="114" mass="12877">MLWRTIKIARYLTEAGMEIAERNWRSRYGEANLIAAGGDWLVFVEVKTRRGLGYGGPAEAVTFSKQRRIRLLAVEWRRDSGRSASSLILRWCPLDSVGLELIPCSIERCLAAGH</sequence>
<dbReference type="AlphaFoldDB" id="A0A1H5JU56"/>
<accession>A0A1H5JU56</accession>
<gene>
    <name evidence="2" type="ORF">SAMN04490220_8368</name>
</gene>
<evidence type="ECO:0000256" key="1">
    <source>
        <dbReference type="ARBA" id="ARBA00006738"/>
    </source>
</evidence>
<reference evidence="3" key="1">
    <citation type="submission" date="2016-10" db="EMBL/GenBank/DDBJ databases">
        <authorList>
            <person name="Varghese N."/>
        </authorList>
    </citation>
    <scope>NUCLEOTIDE SEQUENCE [LARGE SCALE GENOMIC DNA]</scope>
    <source>
        <strain evidence="3">DSM 44719</strain>
    </source>
</reference>
<dbReference type="InterPro" id="IPR011856">
    <property type="entry name" value="tRNA_endonuc-like_dom_sf"/>
</dbReference>
<name>A0A1H5JU56_RHOJO</name>
<dbReference type="RefSeq" id="WP_073368490.1">
    <property type="nucleotide sequence ID" value="NZ_FNTL01000004.1"/>
</dbReference>
<dbReference type="CDD" id="cd20736">
    <property type="entry name" value="PoNe_Nuclease"/>
    <property type="match status" value="1"/>
</dbReference>
<evidence type="ECO:0000313" key="3">
    <source>
        <dbReference type="Proteomes" id="UP000183407"/>
    </source>
</evidence>
<dbReference type="InterPro" id="IPR003509">
    <property type="entry name" value="UPF0102_YraN-like"/>
</dbReference>
<dbReference type="PANTHER" id="PTHR34039">
    <property type="entry name" value="UPF0102 PROTEIN YRAN"/>
    <property type="match status" value="1"/>
</dbReference>
<dbReference type="Proteomes" id="UP000183407">
    <property type="component" value="Unassembled WGS sequence"/>
</dbReference>